<dbReference type="GO" id="GO:0005739">
    <property type="term" value="C:mitochondrion"/>
    <property type="evidence" value="ECO:0007669"/>
    <property type="project" value="TreeGrafter"/>
</dbReference>
<dbReference type="AlphaFoldDB" id="A0A0J0XW98"/>
<keyword evidence="6" id="KW-1185">Reference proteome</keyword>
<dbReference type="SUPFAM" id="SSF52540">
    <property type="entry name" value="P-loop containing nucleoside triphosphate hydrolases"/>
    <property type="match status" value="1"/>
</dbReference>
<proteinExistence type="inferred from homology"/>
<dbReference type="PANTHER" id="PTHR12169:SF6">
    <property type="entry name" value="AFG1-LIKE ATPASE"/>
    <property type="match status" value="1"/>
</dbReference>
<name>A0A0J0XW98_9TREE</name>
<evidence type="ECO:0000256" key="2">
    <source>
        <dbReference type="ARBA" id="ARBA00022741"/>
    </source>
</evidence>
<dbReference type="PANTHER" id="PTHR12169">
    <property type="entry name" value="ATPASE N2B"/>
    <property type="match status" value="1"/>
</dbReference>
<evidence type="ECO:0000256" key="4">
    <source>
        <dbReference type="SAM" id="MobiDB-lite"/>
    </source>
</evidence>
<dbReference type="Pfam" id="PF03969">
    <property type="entry name" value="AFG1_ATPase"/>
    <property type="match status" value="1"/>
</dbReference>
<dbReference type="GO" id="GO:0005524">
    <property type="term" value="F:ATP binding"/>
    <property type="evidence" value="ECO:0007669"/>
    <property type="project" value="UniProtKB-KW"/>
</dbReference>
<dbReference type="EMBL" id="KQ087182">
    <property type="protein sequence ID" value="KLT45375.1"/>
    <property type="molecule type" value="Genomic_DNA"/>
</dbReference>
<evidence type="ECO:0000313" key="5">
    <source>
        <dbReference type="EMBL" id="KLT45375.1"/>
    </source>
</evidence>
<dbReference type="GO" id="GO:0006515">
    <property type="term" value="P:protein quality control for misfolded or incompletely synthesized proteins"/>
    <property type="evidence" value="ECO:0007669"/>
    <property type="project" value="TreeGrafter"/>
</dbReference>
<evidence type="ECO:0000313" key="6">
    <source>
        <dbReference type="Proteomes" id="UP000053611"/>
    </source>
</evidence>
<dbReference type="OrthoDB" id="548867at2759"/>
<dbReference type="RefSeq" id="XP_018281866.1">
    <property type="nucleotide sequence ID" value="XM_018422137.1"/>
</dbReference>
<dbReference type="GeneID" id="28982740"/>
<accession>A0A0J0XW98</accession>
<dbReference type="InterPro" id="IPR027417">
    <property type="entry name" value="P-loop_NTPase"/>
</dbReference>
<dbReference type="GO" id="GO:0016887">
    <property type="term" value="F:ATP hydrolysis activity"/>
    <property type="evidence" value="ECO:0007669"/>
    <property type="project" value="InterPro"/>
</dbReference>
<organism evidence="5 6">
    <name type="scientific">Cutaneotrichosporon oleaginosum</name>
    <dbReference type="NCBI Taxonomy" id="879819"/>
    <lineage>
        <taxon>Eukaryota</taxon>
        <taxon>Fungi</taxon>
        <taxon>Dikarya</taxon>
        <taxon>Basidiomycota</taxon>
        <taxon>Agaricomycotina</taxon>
        <taxon>Tremellomycetes</taxon>
        <taxon>Trichosporonales</taxon>
        <taxon>Trichosporonaceae</taxon>
        <taxon>Cutaneotrichosporon</taxon>
    </lineage>
</organism>
<dbReference type="NCBIfam" id="NF040713">
    <property type="entry name" value="ZapE"/>
    <property type="match status" value="1"/>
</dbReference>
<protein>
    <submittedName>
        <fullName evidence="5">AFG1-like ATPase</fullName>
    </submittedName>
</protein>
<sequence>MHPRLLAGVQRARVGAIPAARSLAPLARARASVYLRPAFRTVTTSRSALSPGQREDLEHKIHDSQAAASFHDPMTRYEFLVNEGVLRPDEHQRKIVKKLMPLWEQLKDYDPGPLPEPEAEVQPSFFGKFFTRKSSTLEPIIPLDQVPKGLYLYGSVGTGKTMLMDLFHSTLPHQFQAGGKYGSTRIHFHSFMIEVLQRQHAVTARYTAEGDGKRDAIPEVARSIAADGRVLCFDEFQVTDIVTAMLLRNLFERLTDFGVVAIITSNRHPDELYINGIQRESFIPAIDLIKERFDIVDLNSGTDYRKMPRTITHVYYHPLNEETSAEMDKLFHGLASADPDPEIKINRKLPLWGRELTVPESSGHVARFTFDDLCNHPLSAADYLEITAKFPTVFVEEVPKLTLSERDQARRFITFIDACYENKTKLFISSNGPIYSIFSDENGSAMDDETIKQTMTDLGINTEVVGSSSLFSSDEELFAFARCVSRLTQMATKEWADESALAHPTNGKKPPAARQ</sequence>
<dbReference type="InterPro" id="IPR005654">
    <property type="entry name" value="ATPase_AFG1-like"/>
</dbReference>
<evidence type="ECO:0000256" key="1">
    <source>
        <dbReference type="ARBA" id="ARBA00010322"/>
    </source>
</evidence>
<gene>
    <name evidence="5" type="ORF">CC85DRAFT_282861</name>
</gene>
<evidence type="ECO:0000256" key="3">
    <source>
        <dbReference type="ARBA" id="ARBA00022840"/>
    </source>
</evidence>
<dbReference type="Proteomes" id="UP000053611">
    <property type="component" value="Unassembled WGS sequence"/>
</dbReference>
<comment type="similarity">
    <text evidence="1">Belongs to the AFG1 ATPase family.</text>
</comment>
<feature type="region of interest" description="Disordered" evidence="4">
    <location>
        <begin position="496"/>
        <end position="515"/>
    </location>
</feature>
<keyword evidence="3" id="KW-0067">ATP-binding</keyword>
<dbReference type="Gene3D" id="3.40.50.300">
    <property type="entry name" value="P-loop containing nucleotide triphosphate hydrolases"/>
    <property type="match status" value="1"/>
</dbReference>
<keyword evidence="2" id="KW-0547">Nucleotide-binding</keyword>
<reference evidence="5 6" key="1">
    <citation type="submission" date="2015-03" db="EMBL/GenBank/DDBJ databases">
        <title>Genomics and transcriptomics of the oil-accumulating basidiomycete yeast T. oleaginosus allow insights into substrate utilization and the diverse evolutionary trajectories of mating systems in fungi.</title>
        <authorList>
            <consortium name="DOE Joint Genome Institute"/>
            <person name="Kourist R."/>
            <person name="Kracht O."/>
            <person name="Bracharz F."/>
            <person name="Lipzen A."/>
            <person name="Nolan M."/>
            <person name="Ohm R."/>
            <person name="Grigoriev I."/>
            <person name="Sun S."/>
            <person name="Heitman J."/>
            <person name="Bruck T."/>
            <person name="Nowrousian M."/>
        </authorList>
    </citation>
    <scope>NUCLEOTIDE SEQUENCE [LARGE SCALE GENOMIC DNA]</scope>
    <source>
        <strain evidence="5 6">IBC0246</strain>
    </source>
</reference>
<dbReference type="STRING" id="879819.A0A0J0XW98"/>